<dbReference type="Proteomes" id="UP000053144">
    <property type="component" value="Chromosome 6"/>
</dbReference>
<dbReference type="UniPathway" id="UPA00143"/>
<feature type="domain" description="Anaphase-promoting complex subunit 4-like WD40" evidence="4">
    <location>
        <begin position="70"/>
        <end position="116"/>
    </location>
</feature>
<dbReference type="STRING" id="3914.A0A0L9USC0"/>
<dbReference type="InterPro" id="IPR015943">
    <property type="entry name" value="WD40/YVTN_repeat-like_dom_sf"/>
</dbReference>
<dbReference type="GO" id="GO:0031145">
    <property type="term" value="P:anaphase-promoting complex-dependent catabolic process"/>
    <property type="evidence" value="ECO:0007669"/>
    <property type="project" value="TreeGrafter"/>
</dbReference>
<evidence type="ECO:0000256" key="3">
    <source>
        <dbReference type="PROSITE-ProRule" id="PRU00221"/>
    </source>
</evidence>
<evidence type="ECO:0000313" key="6">
    <source>
        <dbReference type="Proteomes" id="UP000053144"/>
    </source>
</evidence>
<evidence type="ECO:0000256" key="1">
    <source>
        <dbReference type="ARBA" id="ARBA00022574"/>
    </source>
</evidence>
<dbReference type="GO" id="GO:0016567">
    <property type="term" value="P:protein ubiquitination"/>
    <property type="evidence" value="ECO:0007669"/>
    <property type="project" value="UniProtKB-UniPathway"/>
</dbReference>
<dbReference type="PANTHER" id="PTHR19918">
    <property type="entry name" value="CELL DIVISION CYCLE 20 CDC20 FIZZY -RELATED"/>
    <property type="match status" value="1"/>
</dbReference>
<name>A0A0L9USC0_PHAAN</name>
<keyword evidence="1 3" id="KW-0853">WD repeat</keyword>
<dbReference type="Pfam" id="PF12894">
    <property type="entry name" value="ANAPC4_WD40"/>
    <property type="match status" value="1"/>
</dbReference>
<evidence type="ECO:0000313" key="5">
    <source>
        <dbReference type="EMBL" id="KOM45648.1"/>
    </source>
</evidence>
<keyword evidence="2" id="KW-0677">Repeat</keyword>
<evidence type="ECO:0000259" key="4">
    <source>
        <dbReference type="Pfam" id="PF12894"/>
    </source>
</evidence>
<reference evidence="6" key="1">
    <citation type="journal article" date="2015" name="Proc. Natl. Acad. Sci. U.S.A.">
        <title>Genome sequencing of adzuki bean (Vigna angularis) provides insight into high starch and low fat accumulation and domestication.</title>
        <authorList>
            <person name="Yang K."/>
            <person name="Tian Z."/>
            <person name="Chen C."/>
            <person name="Luo L."/>
            <person name="Zhao B."/>
            <person name="Wang Z."/>
            <person name="Yu L."/>
            <person name="Li Y."/>
            <person name="Sun Y."/>
            <person name="Li W."/>
            <person name="Chen Y."/>
            <person name="Li Y."/>
            <person name="Zhang Y."/>
            <person name="Ai D."/>
            <person name="Zhao J."/>
            <person name="Shang C."/>
            <person name="Ma Y."/>
            <person name="Wu B."/>
            <person name="Wang M."/>
            <person name="Gao L."/>
            <person name="Sun D."/>
            <person name="Zhang P."/>
            <person name="Guo F."/>
            <person name="Wang W."/>
            <person name="Li Y."/>
            <person name="Wang J."/>
            <person name="Varshney R.K."/>
            <person name="Wang J."/>
            <person name="Ling H.Q."/>
            <person name="Wan P."/>
        </authorList>
    </citation>
    <scope>NUCLEOTIDE SEQUENCE</scope>
    <source>
        <strain evidence="6">cv. Jingnong 6</strain>
    </source>
</reference>
<dbReference type="PROSITE" id="PS50082">
    <property type="entry name" value="WD_REPEATS_2"/>
    <property type="match status" value="1"/>
</dbReference>
<proteinExistence type="predicted"/>
<dbReference type="InterPro" id="IPR036322">
    <property type="entry name" value="WD40_repeat_dom_sf"/>
</dbReference>
<feature type="repeat" description="WD" evidence="3">
    <location>
        <begin position="71"/>
        <end position="112"/>
    </location>
</feature>
<dbReference type="Gene3D" id="2.130.10.10">
    <property type="entry name" value="YVTN repeat-like/Quinoprotein amine dehydrogenase"/>
    <property type="match status" value="1"/>
</dbReference>
<dbReference type="GO" id="GO:0010997">
    <property type="term" value="F:anaphase-promoting complex binding"/>
    <property type="evidence" value="ECO:0007669"/>
    <property type="project" value="InterPro"/>
</dbReference>
<dbReference type="GO" id="GO:0005680">
    <property type="term" value="C:anaphase-promoting complex"/>
    <property type="evidence" value="ECO:0007669"/>
    <property type="project" value="TreeGrafter"/>
</dbReference>
<dbReference type="GO" id="GO:1905786">
    <property type="term" value="P:positive regulation of anaphase-promoting complex-dependent catabolic process"/>
    <property type="evidence" value="ECO:0007669"/>
    <property type="project" value="TreeGrafter"/>
</dbReference>
<dbReference type="InterPro" id="IPR001680">
    <property type="entry name" value="WD40_rpt"/>
</dbReference>
<dbReference type="InterPro" id="IPR024977">
    <property type="entry name" value="Apc4-like_WD40_dom"/>
</dbReference>
<sequence>MDFGYAHHMLMDGNKKGGEKENDVVTPPSQEAYQKQLVEAFNINRTRILAFKNKPPTSNADDGFTVELVTMDEEDGPVTSVAWAPDGRHLAIGLNNFHVHIWDFHSSRMVNSIPFKHFC</sequence>
<dbReference type="InterPro" id="IPR019775">
    <property type="entry name" value="WD40_repeat_CS"/>
</dbReference>
<dbReference type="InterPro" id="IPR033010">
    <property type="entry name" value="Cdc20/Fizzy"/>
</dbReference>
<dbReference type="PROSITE" id="PS00678">
    <property type="entry name" value="WD_REPEATS_1"/>
    <property type="match status" value="1"/>
</dbReference>
<dbReference type="GO" id="GO:1990757">
    <property type="term" value="F:ubiquitin ligase activator activity"/>
    <property type="evidence" value="ECO:0007669"/>
    <property type="project" value="TreeGrafter"/>
</dbReference>
<organism evidence="5 6">
    <name type="scientific">Phaseolus angularis</name>
    <name type="common">Azuki bean</name>
    <name type="synonym">Vigna angularis</name>
    <dbReference type="NCBI Taxonomy" id="3914"/>
    <lineage>
        <taxon>Eukaryota</taxon>
        <taxon>Viridiplantae</taxon>
        <taxon>Streptophyta</taxon>
        <taxon>Embryophyta</taxon>
        <taxon>Tracheophyta</taxon>
        <taxon>Spermatophyta</taxon>
        <taxon>Magnoliopsida</taxon>
        <taxon>eudicotyledons</taxon>
        <taxon>Gunneridae</taxon>
        <taxon>Pentapetalae</taxon>
        <taxon>rosids</taxon>
        <taxon>fabids</taxon>
        <taxon>Fabales</taxon>
        <taxon>Fabaceae</taxon>
        <taxon>Papilionoideae</taxon>
        <taxon>50 kb inversion clade</taxon>
        <taxon>NPAAA clade</taxon>
        <taxon>indigoferoid/millettioid clade</taxon>
        <taxon>Phaseoleae</taxon>
        <taxon>Vigna</taxon>
    </lineage>
</organism>
<dbReference type="PANTHER" id="PTHR19918:SF39">
    <property type="entry name" value="TRANSDUCIN FAMILY PROTEIN_WD-40 REPEAT PROTEIN"/>
    <property type="match status" value="1"/>
</dbReference>
<dbReference type="SMART" id="SM00320">
    <property type="entry name" value="WD40"/>
    <property type="match status" value="1"/>
</dbReference>
<gene>
    <name evidence="5" type="ORF">LR48_Vigan06g095400</name>
</gene>
<dbReference type="EMBL" id="CM003376">
    <property type="protein sequence ID" value="KOM45648.1"/>
    <property type="molecule type" value="Genomic_DNA"/>
</dbReference>
<dbReference type="AlphaFoldDB" id="A0A0L9USC0"/>
<evidence type="ECO:0000256" key="2">
    <source>
        <dbReference type="ARBA" id="ARBA00022737"/>
    </source>
</evidence>
<accession>A0A0L9USC0</accession>
<dbReference type="PROSITE" id="PS50294">
    <property type="entry name" value="WD_REPEATS_REGION"/>
    <property type="match status" value="1"/>
</dbReference>
<dbReference type="SUPFAM" id="SSF50978">
    <property type="entry name" value="WD40 repeat-like"/>
    <property type="match status" value="1"/>
</dbReference>
<dbReference type="Gramene" id="KOM45648">
    <property type="protein sequence ID" value="KOM45648"/>
    <property type="gene ID" value="LR48_Vigan06g095400"/>
</dbReference>
<protein>
    <recommendedName>
        <fullName evidence="4">Anaphase-promoting complex subunit 4-like WD40 domain-containing protein</fullName>
    </recommendedName>
</protein>